<sequence length="755" mass="85212">MRRARALPNLLRRVNLTKTKSTSPVIATHNSQCTLQQNHSLSTSKPSDTSSEQASTSQNILISATKEGKMPNLLQIVGLKNNYFALKPIYSVSTLPSVSDTVVTNGMVSRETVNSTDSVPENTHPMQLSRTDTVTVGQHTSTMQCPAVPLPGANKTVAIREKIDGPNLVKLMEMDKCRLINIGSSTITNISSCFQPPLQQSITASSSKPTNSNLPNVLSETSEEKTVPSGSFACSHCPQIFTSMRACCGHQRIHKMKQSNASVNKSKPNSRKQKSEKQEVPETSKKGSDYLDSDRQLQQAVRSPSNSSNYSFRPNRSSWSKKHHPKGCPCCISVSTLSSTQSSHNVVEADQQTLAAVSKEPSVQQSISVRNKHADIPELLPTGRSQINGECRQHGVGSELIWKPGDGDKLTNADDLHGHLSRIFAGCKIPKKESASTVVEDLTNKNNVILPVDESKNSDVNVNALTNDDAEDLRVLDSQIRVVGNLWFKYEVRLFEEAILKFGKIFFKISDWVKTRSPNQCVEFYYQWKRTLEEFYPDDTYRKRNAKYIKNKQAKKRKRDQERRKQKEEELKKKRTEENKERKQKGLPKRLWNKDEEEELKEKPVIKLSPEDYLKKLARAKQIQQHYVYGQPFPKLEEPKYQDQLIQSLDDSSRKDIDLCLINPALNQRKRPLQQDDEIIRENKKRKLNDVMIATLQLPVPVIDTLQVTASGPPKSQCSEGEKDSTQDRKKRCREDDVDNNSASTKKVKVSQAFQ</sequence>
<feature type="region of interest" description="Disordered" evidence="2">
    <location>
        <begin position="21"/>
        <end position="58"/>
    </location>
</feature>
<name>A0ABM0M2D6_SACKO</name>
<dbReference type="InterPro" id="IPR013087">
    <property type="entry name" value="Znf_C2H2_type"/>
</dbReference>
<organism evidence="5 6">
    <name type="scientific">Saccoglossus kowalevskii</name>
    <name type="common">Acorn worm</name>
    <dbReference type="NCBI Taxonomy" id="10224"/>
    <lineage>
        <taxon>Eukaryota</taxon>
        <taxon>Metazoa</taxon>
        <taxon>Hemichordata</taxon>
        <taxon>Enteropneusta</taxon>
        <taxon>Harrimaniidae</taxon>
        <taxon>Saccoglossus</taxon>
    </lineage>
</organism>
<evidence type="ECO:0000313" key="6">
    <source>
        <dbReference type="RefSeq" id="XP_006814177.1"/>
    </source>
</evidence>
<feature type="compositionally biased region" description="Polar residues" evidence="2">
    <location>
        <begin position="200"/>
        <end position="220"/>
    </location>
</feature>
<dbReference type="InterPro" id="IPR009057">
    <property type="entry name" value="Homeodomain-like_sf"/>
</dbReference>
<feature type="compositionally biased region" description="Polar residues" evidence="2">
    <location>
        <begin position="296"/>
        <end position="318"/>
    </location>
</feature>
<proteinExistence type="predicted"/>
<keyword evidence="1" id="KW-0862">Zinc</keyword>
<dbReference type="InterPro" id="IPR001005">
    <property type="entry name" value="SANT/Myb"/>
</dbReference>
<dbReference type="PROSITE" id="PS50157">
    <property type="entry name" value="ZINC_FINGER_C2H2_2"/>
    <property type="match status" value="1"/>
</dbReference>
<keyword evidence="5" id="KW-1185">Reference proteome</keyword>
<evidence type="ECO:0000313" key="5">
    <source>
        <dbReference type="Proteomes" id="UP000694865"/>
    </source>
</evidence>
<feature type="compositionally biased region" description="Low complexity" evidence="2">
    <location>
        <begin position="40"/>
        <end position="51"/>
    </location>
</feature>
<dbReference type="Gene3D" id="1.10.10.60">
    <property type="entry name" value="Homeodomain-like"/>
    <property type="match status" value="1"/>
</dbReference>
<dbReference type="SMART" id="SM00717">
    <property type="entry name" value="SANT"/>
    <property type="match status" value="1"/>
</dbReference>
<dbReference type="RefSeq" id="XP_006814177.1">
    <property type="nucleotide sequence ID" value="XM_006814114.1"/>
</dbReference>
<keyword evidence="1" id="KW-0863">Zinc-finger</keyword>
<dbReference type="GeneID" id="102801314"/>
<feature type="compositionally biased region" description="Polar residues" evidence="2">
    <location>
        <begin position="708"/>
        <end position="719"/>
    </location>
</feature>
<feature type="compositionally biased region" description="Basic and acidic residues" evidence="2">
    <location>
        <begin position="273"/>
        <end position="295"/>
    </location>
</feature>
<evidence type="ECO:0000256" key="2">
    <source>
        <dbReference type="SAM" id="MobiDB-lite"/>
    </source>
</evidence>
<dbReference type="PROSITE" id="PS00028">
    <property type="entry name" value="ZINC_FINGER_C2H2_1"/>
    <property type="match status" value="1"/>
</dbReference>
<dbReference type="SUPFAM" id="SSF46689">
    <property type="entry name" value="Homeodomain-like"/>
    <property type="match status" value="1"/>
</dbReference>
<feature type="region of interest" description="Disordered" evidence="2">
    <location>
        <begin position="257"/>
        <end position="325"/>
    </location>
</feature>
<gene>
    <name evidence="6" type="primary">LOC102801314</name>
</gene>
<feature type="region of interest" description="Disordered" evidence="2">
    <location>
        <begin position="200"/>
        <end position="222"/>
    </location>
</feature>
<feature type="compositionally biased region" description="Basic and acidic residues" evidence="2">
    <location>
        <begin position="559"/>
        <end position="581"/>
    </location>
</feature>
<feature type="domain" description="C2H2-type" evidence="3">
    <location>
        <begin position="232"/>
        <end position="259"/>
    </location>
</feature>
<feature type="domain" description="SANT" evidence="4">
    <location>
        <begin position="489"/>
        <end position="533"/>
    </location>
</feature>
<feature type="compositionally biased region" description="Polar residues" evidence="2">
    <location>
        <begin position="258"/>
        <end position="267"/>
    </location>
</feature>
<protein>
    <submittedName>
        <fullName evidence="6">Uncharacterized protein LOC102801314</fullName>
    </submittedName>
</protein>
<feature type="region of interest" description="Disordered" evidence="2">
    <location>
        <begin position="551"/>
        <end position="589"/>
    </location>
</feature>
<dbReference type="InterPro" id="IPR051066">
    <property type="entry name" value="Trans_reg/Corepressor"/>
</dbReference>
<feature type="region of interest" description="Disordered" evidence="2">
    <location>
        <begin position="708"/>
        <end position="755"/>
    </location>
</feature>
<evidence type="ECO:0000256" key="1">
    <source>
        <dbReference type="PROSITE-ProRule" id="PRU00042"/>
    </source>
</evidence>
<evidence type="ECO:0000259" key="4">
    <source>
        <dbReference type="PROSITE" id="PS51293"/>
    </source>
</evidence>
<reference evidence="6" key="1">
    <citation type="submission" date="2025-08" db="UniProtKB">
        <authorList>
            <consortium name="RefSeq"/>
        </authorList>
    </citation>
    <scope>IDENTIFICATION</scope>
    <source>
        <tissue evidence="6">Testes</tissue>
    </source>
</reference>
<dbReference type="PROSITE" id="PS51293">
    <property type="entry name" value="SANT"/>
    <property type="match status" value="1"/>
</dbReference>
<dbReference type="Proteomes" id="UP000694865">
    <property type="component" value="Unplaced"/>
</dbReference>
<dbReference type="InterPro" id="IPR017884">
    <property type="entry name" value="SANT_dom"/>
</dbReference>
<keyword evidence="1" id="KW-0479">Metal-binding</keyword>
<accession>A0ABM0M2D6</accession>
<dbReference type="PANTHER" id="PTHR16089">
    <property type="entry name" value="REST COREPRESSOR COREST PROTEIN-RELATED"/>
    <property type="match status" value="1"/>
</dbReference>
<feature type="compositionally biased region" description="Polar residues" evidence="2">
    <location>
        <begin position="21"/>
        <end position="39"/>
    </location>
</feature>
<dbReference type="PANTHER" id="PTHR16089:SF40">
    <property type="entry name" value="SUPPRESSOR OF ACTIVATED EGL-4 PROTEIN 1"/>
    <property type="match status" value="1"/>
</dbReference>
<evidence type="ECO:0000259" key="3">
    <source>
        <dbReference type="PROSITE" id="PS50157"/>
    </source>
</evidence>